<keyword evidence="4" id="KW-1185">Reference proteome</keyword>
<proteinExistence type="predicted"/>
<sequence length="269" mass="28940">MPIHVNLNLHCNRKSRRSSHVTFRHIGPNATHQQQTRLLALSYAFAKSTIFATMSRSLPRARKSKSTAASAGDSGPSAVPRDQTPEAVAARKKAYEDANRIAKRYIIPALILVPVVLFLVFYKLYGNGSSAVATSGRYGQQQQRQQPVWSAPAASSSRKANKKAKKAAAKDETKEDKPVEAGAKAASGGAETKMDQKQTEEFARLMMEQFAKLAKGNNPDLKLTFNNEEINIGGGSAAPAASKEGADNKKSEGGDADVGVIADEEIDLE</sequence>
<keyword evidence="2" id="KW-0472">Membrane</keyword>
<reference evidence="3 4" key="1">
    <citation type="submission" date="2016-07" db="EMBL/GenBank/DDBJ databases">
        <title>Pervasive Adenine N6-methylation of Active Genes in Fungi.</title>
        <authorList>
            <consortium name="DOE Joint Genome Institute"/>
            <person name="Mondo S.J."/>
            <person name="Dannebaum R.O."/>
            <person name="Kuo R.C."/>
            <person name="Labutti K."/>
            <person name="Haridas S."/>
            <person name="Kuo A."/>
            <person name="Salamov A."/>
            <person name="Ahrendt S.R."/>
            <person name="Lipzen A."/>
            <person name="Sullivan W."/>
            <person name="Andreopoulos W.B."/>
            <person name="Clum A."/>
            <person name="Lindquist E."/>
            <person name="Daum C."/>
            <person name="Ramamoorthy G.K."/>
            <person name="Gryganskyi A."/>
            <person name="Culley D."/>
            <person name="Magnuson J.K."/>
            <person name="James T.Y."/>
            <person name="O'Malley M.A."/>
            <person name="Stajich J.E."/>
            <person name="Spatafora J.W."/>
            <person name="Visel A."/>
            <person name="Grigoriev I.V."/>
        </authorList>
    </citation>
    <scope>NUCLEOTIDE SEQUENCE [LARGE SCALE GENOMIC DNA]</scope>
    <source>
        <strain evidence="3 4">PL171</strain>
    </source>
</reference>
<keyword evidence="2" id="KW-0812">Transmembrane</keyword>
<dbReference type="EMBL" id="MCFL01000014">
    <property type="protein sequence ID" value="ORZ37128.1"/>
    <property type="molecule type" value="Genomic_DNA"/>
</dbReference>
<feature type="compositionally biased region" description="Basic and acidic residues" evidence="1">
    <location>
        <begin position="168"/>
        <end position="179"/>
    </location>
</feature>
<feature type="compositionally biased region" description="Low complexity" evidence="1">
    <location>
        <begin position="140"/>
        <end position="158"/>
    </location>
</feature>
<name>A0A1Y2HR96_9FUNG</name>
<evidence type="ECO:0000313" key="4">
    <source>
        <dbReference type="Proteomes" id="UP000193411"/>
    </source>
</evidence>
<keyword evidence="2" id="KW-1133">Transmembrane helix</keyword>
<protein>
    <submittedName>
        <fullName evidence="3">Uncharacterized protein</fullName>
    </submittedName>
</protein>
<comment type="caution">
    <text evidence="3">The sequence shown here is derived from an EMBL/GenBank/DDBJ whole genome shotgun (WGS) entry which is preliminary data.</text>
</comment>
<feature type="region of interest" description="Disordered" evidence="1">
    <location>
        <begin position="136"/>
        <end position="197"/>
    </location>
</feature>
<gene>
    <name evidence="3" type="ORF">BCR44DRAFT_303272</name>
</gene>
<feature type="transmembrane region" description="Helical" evidence="2">
    <location>
        <begin position="105"/>
        <end position="125"/>
    </location>
</feature>
<dbReference type="OrthoDB" id="5586383at2759"/>
<organism evidence="3 4">
    <name type="scientific">Catenaria anguillulae PL171</name>
    <dbReference type="NCBI Taxonomy" id="765915"/>
    <lineage>
        <taxon>Eukaryota</taxon>
        <taxon>Fungi</taxon>
        <taxon>Fungi incertae sedis</taxon>
        <taxon>Blastocladiomycota</taxon>
        <taxon>Blastocladiomycetes</taxon>
        <taxon>Blastocladiales</taxon>
        <taxon>Catenariaceae</taxon>
        <taxon>Catenaria</taxon>
    </lineage>
</organism>
<evidence type="ECO:0000256" key="2">
    <source>
        <dbReference type="SAM" id="Phobius"/>
    </source>
</evidence>
<feature type="compositionally biased region" description="Low complexity" evidence="1">
    <location>
        <begin position="181"/>
        <end position="190"/>
    </location>
</feature>
<feature type="compositionally biased region" description="Basic and acidic residues" evidence="1">
    <location>
        <begin position="244"/>
        <end position="253"/>
    </location>
</feature>
<dbReference type="AlphaFoldDB" id="A0A1Y2HR96"/>
<feature type="region of interest" description="Disordered" evidence="1">
    <location>
        <begin position="230"/>
        <end position="269"/>
    </location>
</feature>
<evidence type="ECO:0000256" key="1">
    <source>
        <dbReference type="SAM" id="MobiDB-lite"/>
    </source>
</evidence>
<feature type="region of interest" description="Disordered" evidence="1">
    <location>
        <begin position="61"/>
        <end position="86"/>
    </location>
</feature>
<accession>A0A1Y2HR96</accession>
<evidence type="ECO:0000313" key="3">
    <source>
        <dbReference type="EMBL" id="ORZ37128.1"/>
    </source>
</evidence>
<dbReference type="Proteomes" id="UP000193411">
    <property type="component" value="Unassembled WGS sequence"/>
</dbReference>